<comment type="catalytic activity">
    <reaction evidence="7">
        <text>DNA(n) + a 2'-deoxyribonucleoside 5'-triphosphate = DNA(n+1) + diphosphate</text>
        <dbReference type="Rhea" id="RHEA:22508"/>
        <dbReference type="Rhea" id="RHEA-COMP:17339"/>
        <dbReference type="Rhea" id="RHEA-COMP:17340"/>
        <dbReference type="ChEBI" id="CHEBI:33019"/>
        <dbReference type="ChEBI" id="CHEBI:61560"/>
        <dbReference type="ChEBI" id="CHEBI:173112"/>
        <dbReference type="EC" id="2.7.7.49"/>
    </reaction>
</comment>
<dbReference type="InterPro" id="IPR000123">
    <property type="entry name" value="Reverse_transcriptase_msDNA"/>
</dbReference>
<dbReference type="SUPFAM" id="SSF56672">
    <property type="entry name" value="DNA/RNA polymerases"/>
    <property type="match status" value="1"/>
</dbReference>
<dbReference type="PANTHER" id="PTHR34047">
    <property type="entry name" value="NUCLEAR INTRON MATURASE 1, MITOCHONDRIAL-RELATED"/>
    <property type="match status" value="1"/>
</dbReference>
<evidence type="ECO:0000256" key="7">
    <source>
        <dbReference type="ARBA" id="ARBA00048173"/>
    </source>
</evidence>
<dbReference type="Pfam" id="PF00078">
    <property type="entry name" value="RVT_1"/>
    <property type="match status" value="1"/>
</dbReference>
<evidence type="ECO:0000256" key="2">
    <source>
        <dbReference type="ARBA" id="ARBA00022695"/>
    </source>
</evidence>
<evidence type="ECO:0000256" key="1">
    <source>
        <dbReference type="ARBA" id="ARBA00022679"/>
    </source>
</evidence>
<comment type="caution">
    <text evidence="9">The sequence shown here is derived from an EMBL/GenBank/DDBJ whole genome shotgun (WGS) entry which is preliminary data.</text>
</comment>
<dbReference type="EMBL" id="MLJW01000036">
    <property type="protein sequence ID" value="OIR07670.1"/>
    <property type="molecule type" value="Genomic_DNA"/>
</dbReference>
<dbReference type="InterPro" id="IPR043502">
    <property type="entry name" value="DNA/RNA_pol_sf"/>
</dbReference>
<dbReference type="InterPro" id="IPR000477">
    <property type="entry name" value="RT_dom"/>
</dbReference>
<dbReference type="PANTHER" id="PTHR34047:SF7">
    <property type="entry name" value="RNA-DIRECTED DNA POLYMERASE"/>
    <property type="match status" value="1"/>
</dbReference>
<keyword evidence="4" id="KW-0460">Magnesium</keyword>
<dbReference type="CDD" id="cd03487">
    <property type="entry name" value="RT_Bac_retron_II"/>
    <property type="match status" value="1"/>
</dbReference>
<accession>A0A1J5T6B1</accession>
<dbReference type="AlphaFoldDB" id="A0A1J5T6B1"/>
<keyword evidence="1" id="KW-0808">Transferase</keyword>
<evidence type="ECO:0000259" key="8">
    <source>
        <dbReference type="PROSITE" id="PS50878"/>
    </source>
</evidence>
<evidence type="ECO:0000313" key="9">
    <source>
        <dbReference type="EMBL" id="OIR07670.1"/>
    </source>
</evidence>
<feature type="domain" description="Reverse transcriptase" evidence="8">
    <location>
        <begin position="1"/>
        <end position="277"/>
    </location>
</feature>
<evidence type="ECO:0000256" key="4">
    <source>
        <dbReference type="ARBA" id="ARBA00022842"/>
    </source>
</evidence>
<protein>
    <submittedName>
        <fullName evidence="9">Reverse transcriptase</fullName>
    </submittedName>
</protein>
<reference evidence="9" key="1">
    <citation type="submission" date="2016-10" db="EMBL/GenBank/DDBJ databases">
        <title>Sequence of Gallionella enrichment culture.</title>
        <authorList>
            <person name="Poehlein A."/>
            <person name="Muehling M."/>
            <person name="Daniel R."/>
        </authorList>
    </citation>
    <scope>NUCLEOTIDE SEQUENCE</scope>
</reference>
<evidence type="ECO:0000256" key="3">
    <source>
        <dbReference type="ARBA" id="ARBA00022723"/>
    </source>
</evidence>
<dbReference type="GO" id="GO:0046872">
    <property type="term" value="F:metal ion binding"/>
    <property type="evidence" value="ECO:0007669"/>
    <property type="project" value="UniProtKB-KW"/>
</dbReference>
<evidence type="ECO:0000256" key="5">
    <source>
        <dbReference type="ARBA" id="ARBA00023118"/>
    </source>
</evidence>
<dbReference type="NCBIfam" id="NF038233">
    <property type="entry name" value="retron_St85_RT"/>
    <property type="match status" value="1"/>
</dbReference>
<sequence>MKPFLHLITLMNFESYSIRFTEKATENGFSAENITRFLAYAKPLITNNLPVIYSSSHLSSLVGYKTSYLARAVVFTPFFYRKFKIRKSNGGERILSEPLPSLKDIQYWILNNILEKVSPSLYAKAYIPGRGIKQNLVFHKDQPMVLKLDIKDFFGNIRRTQVERIFRKQMKYSVNVSNLLAKLCCLNECLPQGAPTSPYLSNLCMIDFDEKIANYCLINSIRYTRYADDMTFSGTFIVDDLIERVKSELKKITLELNEQKTKLMKQGTRQTVTGIVVNKKLQVSRLTRKKIRQAIYFIKRFGLERHLEKVKNTKKNYIRHLLGQVLFVLFINPSDEEFKNYKNFLYEMLNTEK</sequence>
<evidence type="ECO:0000256" key="6">
    <source>
        <dbReference type="ARBA" id="ARBA00034120"/>
    </source>
</evidence>
<comment type="similarity">
    <text evidence="6">Belongs to the bacterial reverse transcriptase family.</text>
</comment>
<organism evidence="9">
    <name type="scientific">mine drainage metagenome</name>
    <dbReference type="NCBI Taxonomy" id="410659"/>
    <lineage>
        <taxon>unclassified sequences</taxon>
        <taxon>metagenomes</taxon>
        <taxon>ecological metagenomes</taxon>
    </lineage>
</organism>
<gene>
    <name evidence="9" type="ORF">GALL_103350</name>
</gene>
<keyword evidence="5" id="KW-0051">Antiviral defense</keyword>
<proteinExistence type="inferred from homology"/>
<name>A0A1J5T6B1_9ZZZZ</name>
<dbReference type="GO" id="GO:0051607">
    <property type="term" value="P:defense response to virus"/>
    <property type="evidence" value="ECO:0007669"/>
    <property type="project" value="UniProtKB-KW"/>
</dbReference>
<dbReference type="PROSITE" id="PS50878">
    <property type="entry name" value="RT_POL"/>
    <property type="match status" value="1"/>
</dbReference>
<dbReference type="GO" id="GO:0003723">
    <property type="term" value="F:RNA binding"/>
    <property type="evidence" value="ECO:0007669"/>
    <property type="project" value="InterPro"/>
</dbReference>
<dbReference type="GO" id="GO:0003964">
    <property type="term" value="F:RNA-directed DNA polymerase activity"/>
    <property type="evidence" value="ECO:0007669"/>
    <property type="project" value="UniProtKB-KW"/>
</dbReference>
<dbReference type="PRINTS" id="PR00866">
    <property type="entry name" value="RNADNAPOLMS"/>
</dbReference>
<dbReference type="InterPro" id="IPR051083">
    <property type="entry name" value="GrpII_Intron_Splice-Mob/Def"/>
</dbReference>
<keyword evidence="9" id="KW-0695">RNA-directed DNA polymerase</keyword>
<keyword evidence="2" id="KW-0548">Nucleotidyltransferase</keyword>
<keyword evidence="3" id="KW-0479">Metal-binding</keyword>